<protein>
    <submittedName>
        <fullName evidence="2">Uncharacterized protein</fullName>
    </submittedName>
</protein>
<dbReference type="EMBL" id="BPVZ01000145">
    <property type="protein sequence ID" value="GKV40901.1"/>
    <property type="molecule type" value="Genomic_DNA"/>
</dbReference>
<accession>A0AAV5LW39</accession>
<feature type="transmembrane region" description="Helical" evidence="1">
    <location>
        <begin position="122"/>
        <end position="140"/>
    </location>
</feature>
<sequence>MRISIPVARKSVKLRGLQRKLPFPFLSNRHSSNFPSLLNYPSSLQSYIWISLHLGHLALHGGHDVRTPTLLQSHIWSFCARRLSLLPFSELSPLSVGILKLDKSLSFFPSPLQIRSKFKSRFLSFIYSFAQALMSFTINLQPSLHFSMCDV</sequence>
<proteinExistence type="predicted"/>
<keyword evidence="1" id="KW-0472">Membrane</keyword>
<keyword evidence="3" id="KW-1185">Reference proteome</keyword>
<evidence type="ECO:0000256" key="1">
    <source>
        <dbReference type="SAM" id="Phobius"/>
    </source>
</evidence>
<keyword evidence="1" id="KW-1133">Transmembrane helix</keyword>
<dbReference type="AlphaFoldDB" id="A0AAV5LW39"/>
<gene>
    <name evidence="2" type="ORF">SLEP1_g48495</name>
</gene>
<dbReference type="Proteomes" id="UP001054252">
    <property type="component" value="Unassembled WGS sequence"/>
</dbReference>
<reference evidence="2 3" key="1">
    <citation type="journal article" date="2021" name="Commun. Biol.">
        <title>The genome of Shorea leprosula (Dipterocarpaceae) highlights the ecological relevance of drought in aseasonal tropical rainforests.</title>
        <authorList>
            <person name="Ng K.K.S."/>
            <person name="Kobayashi M.J."/>
            <person name="Fawcett J.A."/>
            <person name="Hatakeyama M."/>
            <person name="Paape T."/>
            <person name="Ng C.H."/>
            <person name="Ang C.C."/>
            <person name="Tnah L.H."/>
            <person name="Lee C.T."/>
            <person name="Nishiyama T."/>
            <person name="Sese J."/>
            <person name="O'Brien M.J."/>
            <person name="Copetti D."/>
            <person name="Mohd Noor M.I."/>
            <person name="Ong R.C."/>
            <person name="Putra M."/>
            <person name="Sireger I.Z."/>
            <person name="Indrioko S."/>
            <person name="Kosugi Y."/>
            <person name="Izuno A."/>
            <person name="Isagi Y."/>
            <person name="Lee S.L."/>
            <person name="Shimizu K.K."/>
        </authorList>
    </citation>
    <scope>NUCLEOTIDE SEQUENCE [LARGE SCALE GENOMIC DNA]</scope>
    <source>
        <strain evidence="2">214</strain>
    </source>
</reference>
<name>A0AAV5LW39_9ROSI</name>
<comment type="caution">
    <text evidence="2">The sequence shown here is derived from an EMBL/GenBank/DDBJ whole genome shotgun (WGS) entry which is preliminary data.</text>
</comment>
<keyword evidence="1" id="KW-0812">Transmembrane</keyword>
<evidence type="ECO:0000313" key="3">
    <source>
        <dbReference type="Proteomes" id="UP001054252"/>
    </source>
</evidence>
<organism evidence="2 3">
    <name type="scientific">Rubroshorea leprosula</name>
    <dbReference type="NCBI Taxonomy" id="152421"/>
    <lineage>
        <taxon>Eukaryota</taxon>
        <taxon>Viridiplantae</taxon>
        <taxon>Streptophyta</taxon>
        <taxon>Embryophyta</taxon>
        <taxon>Tracheophyta</taxon>
        <taxon>Spermatophyta</taxon>
        <taxon>Magnoliopsida</taxon>
        <taxon>eudicotyledons</taxon>
        <taxon>Gunneridae</taxon>
        <taxon>Pentapetalae</taxon>
        <taxon>rosids</taxon>
        <taxon>malvids</taxon>
        <taxon>Malvales</taxon>
        <taxon>Dipterocarpaceae</taxon>
        <taxon>Rubroshorea</taxon>
    </lineage>
</organism>
<evidence type="ECO:0000313" key="2">
    <source>
        <dbReference type="EMBL" id="GKV40901.1"/>
    </source>
</evidence>